<dbReference type="InterPro" id="IPR011650">
    <property type="entry name" value="Peptidase_M20_dimer"/>
</dbReference>
<comment type="similarity">
    <text evidence="1 2">Belongs to the peptidase M20A family.</text>
</comment>
<dbReference type="InParanoid" id="A0A1Y2D919"/>
<dbReference type="CDD" id="cd05672">
    <property type="entry name" value="M20_ACY1L2-like"/>
    <property type="match status" value="1"/>
</dbReference>
<dbReference type="Gene3D" id="3.40.630.10">
    <property type="entry name" value="Zn peptidases"/>
    <property type="match status" value="1"/>
</dbReference>
<dbReference type="Gene3D" id="3.30.70.360">
    <property type="match status" value="1"/>
</dbReference>
<dbReference type="PANTHER" id="PTHR30575:SF0">
    <property type="entry name" value="XAA-ARG DIPEPTIDASE"/>
    <property type="match status" value="1"/>
</dbReference>
<evidence type="ECO:0000313" key="5">
    <source>
        <dbReference type="EMBL" id="ORY55626.1"/>
    </source>
</evidence>
<dbReference type="InterPro" id="IPR017144">
    <property type="entry name" value="Xaa-Arg_dipeptidase"/>
</dbReference>
<feature type="compositionally biased region" description="Low complexity" evidence="3">
    <location>
        <begin position="22"/>
        <end position="41"/>
    </location>
</feature>
<dbReference type="GeneID" id="63777711"/>
<dbReference type="Pfam" id="PF01546">
    <property type="entry name" value="Peptidase_M20"/>
    <property type="match status" value="1"/>
</dbReference>
<proteinExistence type="inferred from homology"/>
<comment type="caution">
    <text evidence="5">The sequence shown here is derived from an EMBL/GenBank/DDBJ whole genome shotgun (WGS) entry which is preliminary data.</text>
</comment>
<dbReference type="PIRSF" id="PIRSF037226">
    <property type="entry name" value="Amidohydrolase_ACY1L2_prd"/>
    <property type="match status" value="1"/>
</dbReference>
<dbReference type="PANTHER" id="PTHR30575">
    <property type="entry name" value="PEPTIDASE M20"/>
    <property type="match status" value="1"/>
</dbReference>
<dbReference type="NCBIfam" id="TIGR01891">
    <property type="entry name" value="amidohydrolases"/>
    <property type="match status" value="1"/>
</dbReference>
<dbReference type="InterPro" id="IPR052030">
    <property type="entry name" value="Peptidase_M20/M20A_hydrolases"/>
</dbReference>
<dbReference type="InterPro" id="IPR002933">
    <property type="entry name" value="Peptidase_M20"/>
</dbReference>
<evidence type="ECO:0000256" key="3">
    <source>
        <dbReference type="SAM" id="MobiDB-lite"/>
    </source>
</evidence>
<dbReference type="InterPro" id="IPR017439">
    <property type="entry name" value="Amidohydrolase"/>
</dbReference>
<dbReference type="FunFam" id="3.30.70.360:FF:000004">
    <property type="entry name" value="Peptidase M20 domain-containing protein 2"/>
    <property type="match status" value="1"/>
</dbReference>
<dbReference type="Pfam" id="PF07687">
    <property type="entry name" value="M20_dimer"/>
    <property type="match status" value="1"/>
</dbReference>
<reference evidence="5 6" key="1">
    <citation type="submission" date="2016-07" db="EMBL/GenBank/DDBJ databases">
        <title>Pervasive Adenine N6-methylation of Active Genes in Fungi.</title>
        <authorList>
            <consortium name="DOE Joint Genome Institute"/>
            <person name="Mondo S.J."/>
            <person name="Dannebaum R.O."/>
            <person name="Kuo R.C."/>
            <person name="Labutti K."/>
            <person name="Haridas S."/>
            <person name="Kuo A."/>
            <person name="Salamov A."/>
            <person name="Ahrendt S.R."/>
            <person name="Lipzen A."/>
            <person name="Sullivan W."/>
            <person name="Andreopoulos W.B."/>
            <person name="Clum A."/>
            <person name="Lindquist E."/>
            <person name="Daum C."/>
            <person name="Ramamoorthy G.K."/>
            <person name="Gryganskyi A."/>
            <person name="Culley D."/>
            <person name="Magnuson J.K."/>
            <person name="James T.Y."/>
            <person name="O'Malley M.A."/>
            <person name="Stajich J.E."/>
            <person name="Spatafora J.W."/>
            <person name="Visel A."/>
            <person name="Grigoriev I.V."/>
        </authorList>
    </citation>
    <scope>NUCLEOTIDE SEQUENCE [LARGE SCALE GENOMIC DNA]</scope>
    <source>
        <strain evidence="5 6">CBS 129021</strain>
    </source>
</reference>
<dbReference type="OrthoDB" id="6119954at2759"/>
<dbReference type="SUPFAM" id="SSF53187">
    <property type="entry name" value="Zn-dependent exopeptidases"/>
    <property type="match status" value="1"/>
</dbReference>
<dbReference type="Proteomes" id="UP000193689">
    <property type="component" value="Unassembled WGS sequence"/>
</dbReference>
<dbReference type="GO" id="GO:0016805">
    <property type="term" value="F:dipeptidase activity"/>
    <property type="evidence" value="ECO:0007669"/>
    <property type="project" value="InterPro"/>
</dbReference>
<dbReference type="AlphaFoldDB" id="A0A1Y2D919"/>
<dbReference type="RefSeq" id="XP_040709684.1">
    <property type="nucleotide sequence ID" value="XM_040861499.1"/>
</dbReference>
<gene>
    <name evidence="5" type="ORF">BCR38DRAFT_451997</name>
</gene>
<accession>A0A1Y2D919</accession>
<keyword evidence="6" id="KW-1185">Reference proteome</keyword>
<evidence type="ECO:0000259" key="4">
    <source>
        <dbReference type="Pfam" id="PF07687"/>
    </source>
</evidence>
<sequence length="454" mass="48608">MGTQHRAPTSEPPSNASPGTQAMSAMAGPSSASVQEESGSSTRTFDIDFEQLRKVVISEIDNERPRLKYINEMIHQHPETAYDEVFAHDLITREMELVGFAVKQKTYDLRTSFEVESGTKGRLVIFCAEYDALPEIGHGCGHNLIATASIAAFLGAAGALERSGADGRVRLLGTPAEEGGGGKVKLLEKGAFDGKVAAAIMAHPMGKKQMLGHDSHVQSGLAALKLIASHKFKTEFHGKSAHAAGEPWNGTNALDAAVAAYNNVALLRQQIQPDERVHMVFEAGGTVPNIIPNYTRMNWNVRSPTVGRADKLLERVKACISAGAMAAGCEVGYIPAPTYQNLIANETLCSTYKQEMALLGEDVVLRIEAASMNASTDMGNVAHVVPSFHGAFAIPTEPDVAIHSPQFAEAAATDRAHEAAMTCAQGMAMLALRVLLDDGVADATKQDFENKKEW</sequence>
<feature type="domain" description="Peptidase M20 dimerisation" evidence="4">
    <location>
        <begin position="231"/>
        <end position="322"/>
    </location>
</feature>
<dbReference type="SUPFAM" id="SSF55031">
    <property type="entry name" value="Bacterial exopeptidase dimerisation domain"/>
    <property type="match status" value="1"/>
</dbReference>
<name>A0A1Y2D919_9PEZI</name>
<feature type="region of interest" description="Disordered" evidence="3">
    <location>
        <begin position="1"/>
        <end position="42"/>
    </location>
</feature>
<evidence type="ECO:0000256" key="2">
    <source>
        <dbReference type="PIRNR" id="PIRNR037226"/>
    </source>
</evidence>
<feature type="compositionally biased region" description="Polar residues" evidence="3">
    <location>
        <begin position="1"/>
        <end position="21"/>
    </location>
</feature>
<dbReference type="EMBL" id="MCFJ01000026">
    <property type="protein sequence ID" value="ORY55626.1"/>
    <property type="molecule type" value="Genomic_DNA"/>
</dbReference>
<evidence type="ECO:0000313" key="6">
    <source>
        <dbReference type="Proteomes" id="UP000193689"/>
    </source>
</evidence>
<dbReference type="InterPro" id="IPR036264">
    <property type="entry name" value="Bact_exopeptidase_dim_dom"/>
</dbReference>
<protein>
    <recommendedName>
        <fullName evidence="2">Peptidase M20 domain-containing protein 2</fullName>
    </recommendedName>
</protein>
<organism evidence="5 6">
    <name type="scientific">Pseudomassariella vexata</name>
    <dbReference type="NCBI Taxonomy" id="1141098"/>
    <lineage>
        <taxon>Eukaryota</taxon>
        <taxon>Fungi</taxon>
        <taxon>Dikarya</taxon>
        <taxon>Ascomycota</taxon>
        <taxon>Pezizomycotina</taxon>
        <taxon>Sordariomycetes</taxon>
        <taxon>Xylariomycetidae</taxon>
        <taxon>Amphisphaeriales</taxon>
        <taxon>Pseudomassariaceae</taxon>
        <taxon>Pseudomassariella</taxon>
    </lineage>
</organism>
<evidence type="ECO:0000256" key="1">
    <source>
        <dbReference type="ARBA" id="ARBA00006247"/>
    </source>
</evidence>